<dbReference type="InterPro" id="IPR001932">
    <property type="entry name" value="PPM-type_phosphatase-like_dom"/>
</dbReference>
<evidence type="ECO:0000256" key="1">
    <source>
        <dbReference type="ARBA" id="ARBA00022801"/>
    </source>
</evidence>
<keyword evidence="2" id="KW-0472">Membrane</keyword>
<keyword evidence="1" id="KW-0378">Hydrolase</keyword>
<dbReference type="PANTHER" id="PTHR43156:SF2">
    <property type="entry name" value="STAGE II SPORULATION PROTEIN E"/>
    <property type="match status" value="1"/>
</dbReference>
<dbReference type="InterPro" id="IPR008979">
    <property type="entry name" value="Galactose-bd-like_sf"/>
</dbReference>
<feature type="chain" id="PRO_5043403127" evidence="3">
    <location>
        <begin position="18"/>
        <end position="699"/>
    </location>
</feature>
<gene>
    <name evidence="5" type="ORF">P8935_20265</name>
</gene>
<feature type="transmembrane region" description="Helical" evidence="2">
    <location>
        <begin position="265"/>
        <end position="284"/>
    </location>
</feature>
<dbReference type="SUPFAM" id="SSF49785">
    <property type="entry name" value="Galactose-binding domain-like"/>
    <property type="match status" value="1"/>
</dbReference>
<dbReference type="GO" id="GO:0016791">
    <property type="term" value="F:phosphatase activity"/>
    <property type="evidence" value="ECO:0007669"/>
    <property type="project" value="TreeGrafter"/>
</dbReference>
<keyword evidence="3" id="KW-0732">Signal</keyword>
<feature type="transmembrane region" description="Helical" evidence="2">
    <location>
        <begin position="239"/>
        <end position="258"/>
    </location>
</feature>
<dbReference type="Gene3D" id="2.60.120.260">
    <property type="entry name" value="Galactose-binding domain-like"/>
    <property type="match status" value="1"/>
</dbReference>
<organism evidence="5">
    <name type="scientific">Telmatobacter sp. DSM 110680</name>
    <dbReference type="NCBI Taxonomy" id="3036704"/>
    <lineage>
        <taxon>Bacteria</taxon>
        <taxon>Pseudomonadati</taxon>
        <taxon>Acidobacteriota</taxon>
        <taxon>Terriglobia</taxon>
        <taxon>Terriglobales</taxon>
        <taxon>Acidobacteriaceae</taxon>
        <taxon>Telmatobacter</taxon>
    </lineage>
</organism>
<keyword evidence="2" id="KW-1133">Transmembrane helix</keyword>
<dbReference type="RefSeq" id="WP_348262126.1">
    <property type="nucleotide sequence ID" value="NZ_CP121196.1"/>
</dbReference>
<dbReference type="InterPro" id="IPR052016">
    <property type="entry name" value="Bact_Sigma-Reg"/>
</dbReference>
<feature type="domain" description="PPM-type phosphatase" evidence="4">
    <location>
        <begin position="482"/>
        <end position="679"/>
    </location>
</feature>
<sequence length="699" mass="76060">MLVAAIALASMIDFACAAPGAPLQGSVSTVNSPSAPISHWAQQVVLGSSTVELTGPWKFHKGDNPAWAQPDFNDSGWSSMDLTPPPGSYDPFLGTSGFVPGWTVLGDPGYSGYAWYRLKTNIQYDPGLSEGGLAIKMPNDVDDAYQIYVNGTLLGSLGDFTDKGVTTYLTLPRAFVLPKGIKSGQVTFAIRVWMDPSTPLTNPDTGGLHEPPVLGQAGPIERMLHMAWDSVNHSQLSRFLVLGVLLLAITVTVVLFWLDRKEKAYLWLGLTCGGVALETVLTLLGNYTSLLPSAVFFLLSDAVMKPAIIALWIVFWAYWFRMGRMERMHKMVWAFALVLGLTIAMMRAPLYGMLIPVHALVYLAPLSVFIKLLLGGLLLWVAWEGMRKDHTGAWLAMPAVGLVIVSLYQQELLVLHVPLSFFPFGMAVGISQIAVVVSLNIITLLLMRRFLQSLRLRQQWEAEIDQARQIQQLLIPEAIPTIPGYVLETEYKPAQQVGGDFFQILPDGHGGVLVLLGDVTGKGLQAGMQVALIVGAIRTTVETSYEPHVVLESLNRRLCGRGQSYATCVAMHIAADGKTTIANAGHLAPYLNGKELAMAGNLPLGLNDSITFDQTTIQLKQKDRLLVITDGVIEAKNAKNELFGFNRARSISHLPAAFIVKAAEIFGQEDDITVVSISRLAQEKEGDITATPPMKSEVA</sequence>
<dbReference type="Pfam" id="PF07228">
    <property type="entry name" value="SpoIIE"/>
    <property type="match status" value="1"/>
</dbReference>
<accession>A0AAU7DHU0</accession>
<name>A0AAU7DHU0_9BACT</name>
<feature type="transmembrane region" description="Helical" evidence="2">
    <location>
        <begin position="392"/>
        <end position="409"/>
    </location>
</feature>
<dbReference type="EMBL" id="CP121196">
    <property type="protein sequence ID" value="XBH16896.1"/>
    <property type="molecule type" value="Genomic_DNA"/>
</dbReference>
<feature type="transmembrane region" description="Helical" evidence="2">
    <location>
        <begin position="360"/>
        <end position="380"/>
    </location>
</feature>
<dbReference type="AlphaFoldDB" id="A0AAU7DHU0"/>
<keyword evidence="2" id="KW-0812">Transmembrane</keyword>
<dbReference type="SMART" id="SM00331">
    <property type="entry name" value="PP2C_SIG"/>
    <property type="match status" value="1"/>
</dbReference>
<reference evidence="5" key="1">
    <citation type="submission" date="2023-03" db="EMBL/GenBank/DDBJ databases">
        <title>Edaphobacter sp.</title>
        <authorList>
            <person name="Huber K.J."/>
            <person name="Papendorf J."/>
            <person name="Pilke C."/>
            <person name="Bunk B."/>
            <person name="Sproeer C."/>
            <person name="Pester M."/>
        </authorList>
    </citation>
    <scope>NUCLEOTIDE SEQUENCE</scope>
    <source>
        <strain evidence="5">DSM 110680</strain>
    </source>
</reference>
<feature type="transmembrane region" description="Helical" evidence="2">
    <location>
        <begin position="421"/>
        <end position="447"/>
    </location>
</feature>
<dbReference type="PANTHER" id="PTHR43156">
    <property type="entry name" value="STAGE II SPORULATION PROTEIN E-RELATED"/>
    <property type="match status" value="1"/>
</dbReference>
<evidence type="ECO:0000313" key="5">
    <source>
        <dbReference type="EMBL" id="XBH16896.1"/>
    </source>
</evidence>
<feature type="signal peptide" evidence="3">
    <location>
        <begin position="1"/>
        <end position="17"/>
    </location>
</feature>
<feature type="transmembrane region" description="Helical" evidence="2">
    <location>
        <begin position="332"/>
        <end position="354"/>
    </location>
</feature>
<dbReference type="InterPro" id="IPR036457">
    <property type="entry name" value="PPM-type-like_dom_sf"/>
</dbReference>
<feature type="transmembrane region" description="Helical" evidence="2">
    <location>
        <begin position="296"/>
        <end position="320"/>
    </location>
</feature>
<evidence type="ECO:0000256" key="3">
    <source>
        <dbReference type="SAM" id="SignalP"/>
    </source>
</evidence>
<dbReference type="SUPFAM" id="SSF81606">
    <property type="entry name" value="PP2C-like"/>
    <property type="match status" value="1"/>
</dbReference>
<protein>
    <submittedName>
        <fullName evidence="5">SpoIIE family protein phosphatase</fullName>
    </submittedName>
</protein>
<evidence type="ECO:0000256" key="2">
    <source>
        <dbReference type="SAM" id="Phobius"/>
    </source>
</evidence>
<evidence type="ECO:0000259" key="4">
    <source>
        <dbReference type="SMART" id="SM00331"/>
    </source>
</evidence>
<dbReference type="Gene3D" id="3.60.40.10">
    <property type="entry name" value="PPM-type phosphatase domain"/>
    <property type="match status" value="1"/>
</dbReference>
<proteinExistence type="predicted"/>